<accession>A0A9P8ADE7</accession>
<gene>
    <name evidence="1" type="ORF">E1B28_004614</name>
</gene>
<dbReference type="Proteomes" id="UP001049176">
    <property type="component" value="Chromosome 2"/>
</dbReference>
<reference evidence="1" key="1">
    <citation type="journal article" date="2021" name="Genome Biol. Evol.">
        <title>The assembled and annotated genome of the fairy-ring fungus Marasmius oreades.</title>
        <authorList>
            <person name="Hiltunen M."/>
            <person name="Ament-Velasquez S.L."/>
            <person name="Johannesson H."/>
        </authorList>
    </citation>
    <scope>NUCLEOTIDE SEQUENCE</scope>
    <source>
        <strain evidence="1">03SP1</strain>
    </source>
</reference>
<sequence>MLLPRAQFTFRNVATKWHGKLLWQVDSFCLLVKAFDLLLTQRYLKVASAHAYDMFTQALTILLSLCSRPRRCPTKIHTPSVSKLRWQDKPSKFLETLDMLEPTPSFPRLLTRELL</sequence>
<proteinExistence type="predicted"/>
<name>A0A9P8ADE7_9AGAR</name>
<keyword evidence="2" id="KW-1185">Reference proteome</keyword>
<protein>
    <submittedName>
        <fullName evidence="1">Uncharacterized protein</fullName>
    </submittedName>
</protein>
<evidence type="ECO:0000313" key="2">
    <source>
        <dbReference type="Proteomes" id="UP001049176"/>
    </source>
</evidence>
<dbReference type="GeneID" id="66073690"/>
<evidence type="ECO:0000313" key="1">
    <source>
        <dbReference type="EMBL" id="KAG7097245.1"/>
    </source>
</evidence>
<dbReference type="AlphaFoldDB" id="A0A9P8ADE7"/>
<comment type="caution">
    <text evidence="1">The sequence shown here is derived from an EMBL/GenBank/DDBJ whole genome shotgun (WGS) entry which is preliminary data.</text>
</comment>
<organism evidence="1 2">
    <name type="scientific">Marasmius oreades</name>
    <name type="common">fairy-ring Marasmius</name>
    <dbReference type="NCBI Taxonomy" id="181124"/>
    <lineage>
        <taxon>Eukaryota</taxon>
        <taxon>Fungi</taxon>
        <taxon>Dikarya</taxon>
        <taxon>Basidiomycota</taxon>
        <taxon>Agaricomycotina</taxon>
        <taxon>Agaricomycetes</taxon>
        <taxon>Agaricomycetidae</taxon>
        <taxon>Agaricales</taxon>
        <taxon>Marasmiineae</taxon>
        <taxon>Marasmiaceae</taxon>
        <taxon>Marasmius</taxon>
    </lineage>
</organism>
<dbReference type="EMBL" id="CM032182">
    <property type="protein sequence ID" value="KAG7097245.1"/>
    <property type="molecule type" value="Genomic_DNA"/>
</dbReference>
<dbReference type="RefSeq" id="XP_043013715.1">
    <property type="nucleotide sequence ID" value="XM_043160733.1"/>
</dbReference>